<feature type="compositionally biased region" description="Basic and acidic residues" evidence="3">
    <location>
        <begin position="324"/>
        <end position="346"/>
    </location>
</feature>
<feature type="domain" description="Protein kinase" evidence="4">
    <location>
        <begin position="804"/>
        <end position="1157"/>
    </location>
</feature>
<accession>A0AAJ8JUK7</accession>
<dbReference type="Gene3D" id="3.30.200.20">
    <property type="entry name" value="Phosphorylase Kinase, domain 1"/>
    <property type="match status" value="2"/>
</dbReference>
<dbReference type="FunFam" id="3.30.200.20:FF:000747">
    <property type="entry name" value="Unplaced genomic scaffold supercont1.2, whole genome shotgun sequence"/>
    <property type="match status" value="1"/>
</dbReference>
<feature type="compositionally biased region" description="Polar residues" evidence="3">
    <location>
        <begin position="674"/>
        <end position="696"/>
    </location>
</feature>
<feature type="compositionally biased region" description="Polar residues" evidence="3">
    <location>
        <begin position="47"/>
        <end position="57"/>
    </location>
</feature>
<feature type="compositionally biased region" description="Acidic residues" evidence="3">
    <location>
        <begin position="134"/>
        <end position="149"/>
    </location>
</feature>
<dbReference type="InterPro" id="IPR011009">
    <property type="entry name" value="Kinase-like_dom_sf"/>
</dbReference>
<feature type="compositionally biased region" description="Polar residues" evidence="3">
    <location>
        <begin position="201"/>
        <end position="213"/>
    </location>
</feature>
<dbReference type="PANTHER" id="PTHR24346:SF51">
    <property type="entry name" value="PAS DOMAIN-CONTAINING SERINE_THREONINE-PROTEIN KINASE"/>
    <property type="match status" value="1"/>
</dbReference>
<organism evidence="5 6">
    <name type="scientific">Cryptococcus depauperatus CBS 7841</name>
    <dbReference type="NCBI Taxonomy" id="1295531"/>
    <lineage>
        <taxon>Eukaryota</taxon>
        <taxon>Fungi</taxon>
        <taxon>Dikarya</taxon>
        <taxon>Basidiomycota</taxon>
        <taxon>Agaricomycotina</taxon>
        <taxon>Tremellomycetes</taxon>
        <taxon>Tremellales</taxon>
        <taxon>Cryptococcaceae</taxon>
        <taxon>Cryptococcus</taxon>
    </lineage>
</organism>
<dbReference type="SMART" id="SM00220">
    <property type="entry name" value="S_TKc"/>
    <property type="match status" value="1"/>
</dbReference>
<dbReference type="Proteomes" id="UP000094043">
    <property type="component" value="Chromosome 4"/>
</dbReference>
<dbReference type="RefSeq" id="XP_066069461.1">
    <property type="nucleotide sequence ID" value="XM_066213364.1"/>
</dbReference>
<reference evidence="5" key="1">
    <citation type="submission" date="2016-06" db="EMBL/GenBank/DDBJ databases">
        <authorList>
            <person name="Cuomo C."/>
            <person name="Litvintseva A."/>
            <person name="Heitman J."/>
            <person name="Chen Y."/>
            <person name="Sun S."/>
            <person name="Springer D."/>
            <person name="Dromer F."/>
            <person name="Young S."/>
            <person name="Zeng Q."/>
            <person name="Chapman S."/>
            <person name="Gujja S."/>
            <person name="Saif S."/>
            <person name="Birren B."/>
        </authorList>
    </citation>
    <scope>NUCLEOTIDE SEQUENCE</scope>
    <source>
        <strain evidence="5">CBS 7841</strain>
    </source>
</reference>
<dbReference type="GO" id="GO:0004674">
    <property type="term" value="F:protein serine/threonine kinase activity"/>
    <property type="evidence" value="ECO:0007669"/>
    <property type="project" value="TreeGrafter"/>
</dbReference>
<feature type="region of interest" description="Disordered" evidence="3">
    <location>
        <begin position="715"/>
        <end position="796"/>
    </location>
</feature>
<keyword evidence="6" id="KW-1185">Reference proteome</keyword>
<evidence type="ECO:0000259" key="4">
    <source>
        <dbReference type="PROSITE" id="PS50011"/>
    </source>
</evidence>
<dbReference type="GO" id="GO:0005634">
    <property type="term" value="C:nucleus"/>
    <property type="evidence" value="ECO:0007669"/>
    <property type="project" value="TreeGrafter"/>
</dbReference>
<reference evidence="5" key="3">
    <citation type="submission" date="2024-01" db="EMBL/GenBank/DDBJ databases">
        <authorList>
            <person name="Coelho M.A."/>
            <person name="David-Palma M."/>
            <person name="Shea T."/>
            <person name="Sun S."/>
            <person name="Cuomo C.A."/>
            <person name="Heitman J."/>
        </authorList>
    </citation>
    <scope>NUCLEOTIDE SEQUENCE</scope>
    <source>
        <strain evidence="5">CBS 7841</strain>
    </source>
</reference>
<dbReference type="InterPro" id="IPR008271">
    <property type="entry name" value="Ser/Thr_kinase_AS"/>
</dbReference>
<feature type="compositionally biased region" description="Low complexity" evidence="3">
    <location>
        <begin position="444"/>
        <end position="454"/>
    </location>
</feature>
<evidence type="ECO:0000256" key="3">
    <source>
        <dbReference type="SAM" id="MobiDB-lite"/>
    </source>
</evidence>
<feature type="compositionally biased region" description="Low complexity" evidence="3">
    <location>
        <begin position="635"/>
        <end position="646"/>
    </location>
</feature>
<feature type="region of interest" description="Disordered" evidence="3">
    <location>
        <begin position="890"/>
        <end position="918"/>
    </location>
</feature>
<dbReference type="GeneID" id="91088184"/>
<dbReference type="KEGG" id="cdep:91088184"/>
<feature type="region of interest" description="Disordered" evidence="3">
    <location>
        <begin position="617"/>
        <end position="701"/>
    </location>
</feature>
<dbReference type="PANTHER" id="PTHR24346">
    <property type="entry name" value="MAP/MICROTUBULE AFFINITY-REGULATING KINASE"/>
    <property type="match status" value="1"/>
</dbReference>
<feature type="region of interest" description="Disordered" evidence="3">
    <location>
        <begin position="197"/>
        <end position="220"/>
    </location>
</feature>
<dbReference type="SUPFAM" id="SSF56112">
    <property type="entry name" value="Protein kinase-like (PK-like)"/>
    <property type="match status" value="1"/>
</dbReference>
<dbReference type="Pfam" id="PF00069">
    <property type="entry name" value="Pkinase"/>
    <property type="match status" value="1"/>
</dbReference>
<evidence type="ECO:0000256" key="1">
    <source>
        <dbReference type="ARBA" id="ARBA00022741"/>
    </source>
</evidence>
<dbReference type="FunFam" id="1.10.510.10:FF:001062">
    <property type="entry name" value="Unplaced genomic scaffold supercont1.2, whole genome shotgun sequence"/>
    <property type="match status" value="1"/>
</dbReference>
<keyword evidence="2" id="KW-0067">ATP-binding</keyword>
<protein>
    <recommendedName>
        <fullName evidence="4">Protein kinase domain-containing protein</fullName>
    </recommendedName>
</protein>
<dbReference type="GO" id="GO:0035556">
    <property type="term" value="P:intracellular signal transduction"/>
    <property type="evidence" value="ECO:0007669"/>
    <property type="project" value="TreeGrafter"/>
</dbReference>
<gene>
    <name evidence="5" type="ORF">L203_103974</name>
</gene>
<dbReference type="PROSITE" id="PS00108">
    <property type="entry name" value="PROTEIN_KINASE_ST"/>
    <property type="match status" value="1"/>
</dbReference>
<proteinExistence type="predicted"/>
<feature type="compositionally biased region" description="Low complexity" evidence="3">
    <location>
        <begin position="715"/>
        <end position="730"/>
    </location>
</feature>
<name>A0AAJ8JUK7_9TREE</name>
<feature type="region of interest" description="Disordered" evidence="3">
    <location>
        <begin position="19"/>
        <end position="100"/>
    </location>
</feature>
<dbReference type="GO" id="GO:0005524">
    <property type="term" value="F:ATP binding"/>
    <property type="evidence" value="ECO:0007669"/>
    <property type="project" value="UniProtKB-KW"/>
</dbReference>
<dbReference type="Gene3D" id="1.10.510.10">
    <property type="entry name" value="Transferase(Phosphotransferase) domain 1"/>
    <property type="match status" value="1"/>
</dbReference>
<feature type="region of interest" description="Disordered" evidence="3">
    <location>
        <begin position="440"/>
        <end position="500"/>
    </location>
</feature>
<reference evidence="5" key="2">
    <citation type="journal article" date="2022" name="Elife">
        <title>Obligate sexual reproduction of a homothallic fungus closely related to the Cryptococcus pathogenic species complex.</title>
        <authorList>
            <person name="Passer A.R."/>
            <person name="Clancey S.A."/>
            <person name="Shea T."/>
            <person name="David-Palma M."/>
            <person name="Averette A.F."/>
            <person name="Boekhout T."/>
            <person name="Porcel B.M."/>
            <person name="Nowrousian M."/>
            <person name="Cuomo C.A."/>
            <person name="Sun S."/>
            <person name="Heitman J."/>
            <person name="Coelho M.A."/>
        </authorList>
    </citation>
    <scope>NUCLEOTIDE SEQUENCE</scope>
    <source>
        <strain evidence="5">CBS 7841</strain>
    </source>
</reference>
<feature type="compositionally biased region" description="Polar residues" evidence="3">
    <location>
        <begin position="19"/>
        <end position="40"/>
    </location>
</feature>
<sequence>MVATVISSFDLQPTILTTPANALEPTTPSEKSNNLRQSKFSLEPSANLASPTLSVSSPPVDRNVPVSYHHGENNDAGPSHSTPRAIPPPPNPRRHRSGVHVSRVRVASGSIRFKSQGDLASMGHVERDGRLGEEQGEMEELKEERLEEEDVYGRRRGRLEGRGGWKRVVSEGSVQGSVDESEDTFWDNSARYYHHLHSRPSSRSGSLATSPEQSPIASASPSPIFVRRNLSLPQNGFGLPAYISQSLSPNQHFLHTHLPPTFPHGNGANPVALASDHHAPVTMVFTPTTQEWKDIQSMPEWRTLHGVSAGLGSNGSSDDDESNQELKDQLQTEQHHDKTEKRDKRPALCSTVSAEYLGPEKQHALDPGSPSSIARPLELQRAITQPEYNQNIIASSPLISQCEPQEDTETSCKNRENGLRGKGSAGILGLETCSLNQPESMTKTAAQASQTVASSDDDVILNPNPDDPPVRWNSIGRSDSLRAVPKADAPSLPRTKTKREREREKLLMKVDEELDADPRTQKINDGWGGGVQEIGKGLGLERAKSSFNFVSTEEPRSNEQVSEEDVSLPHLRIDPEALEPNSTAAVIGGREKQSFNLFESTFSKQNMLGVRKAAPTLPFKTSPLNSTPIVPSDEPSTPSTRTVTPSEALSTQESSFPPLQVTSTTLDTIRDYSRSLQQPERSPKSHNSTPPISPSSGRRRDMNRVSLVAGRVVQPFTFPPSTSLPPSSSSKAADTPSLQSFSPFRSPNLPPTSRSSSTIAPHHPSIDRLDSTISIAPSTGVPSECGTPTEEKTSGIGGRGIDDYIIIKEAGKGAYGLVMRAKVKGPKGEQPVGDEVIIKYIIKARILADCWKKHKVLGPIPVEIHVMDQLRHLLYIPPKTMSPWDPARSLSGYSEVGSSTPVSQPSSTELDNSRPITPENIHNLLTTTQKYIAEEIKSSPQRGHPNICKLLDFFEDKEFYYLVMPRFGTGLDLFDRVESQPSGLESFEVRSLVGQLTDAVRFLHANGIVHRDIKDENVILDGSGHCQLIDFGSAAHWRPGKKWDTFSGTLHYASPEILRGEMYGGKEQDVWALGVVAYVLLVGETPFSDLPDEVLHGLSEGTSANAALVARCSSSQEGLEADGGGGLGDAADLVKRCMEIEANDRPSANTLLEHRYLKGRGGWAGKKGWVIPTGK</sequence>
<feature type="compositionally biased region" description="Basic and acidic residues" evidence="3">
    <location>
        <begin position="124"/>
        <end position="133"/>
    </location>
</feature>
<feature type="region of interest" description="Disordered" evidence="3">
    <location>
        <begin position="112"/>
        <end position="149"/>
    </location>
</feature>
<feature type="compositionally biased region" description="Polar residues" evidence="3">
    <location>
        <begin position="771"/>
        <end position="781"/>
    </location>
</feature>
<dbReference type="InterPro" id="IPR000719">
    <property type="entry name" value="Prot_kinase_dom"/>
</dbReference>
<evidence type="ECO:0000256" key="2">
    <source>
        <dbReference type="ARBA" id="ARBA00022840"/>
    </source>
</evidence>
<evidence type="ECO:0000313" key="6">
    <source>
        <dbReference type="Proteomes" id="UP000094043"/>
    </source>
</evidence>
<dbReference type="GO" id="GO:0005829">
    <property type="term" value="C:cytosol"/>
    <property type="evidence" value="ECO:0007669"/>
    <property type="project" value="TreeGrafter"/>
</dbReference>
<feature type="region of interest" description="Disordered" evidence="3">
    <location>
        <begin position="306"/>
        <end position="347"/>
    </location>
</feature>
<feature type="compositionally biased region" description="Polar residues" evidence="3">
    <location>
        <begin position="896"/>
        <end position="910"/>
    </location>
</feature>
<dbReference type="EMBL" id="CP143787">
    <property type="protein sequence ID" value="WVN88761.1"/>
    <property type="molecule type" value="Genomic_DNA"/>
</dbReference>
<dbReference type="AlphaFoldDB" id="A0AAJ8JUK7"/>
<feature type="compositionally biased region" description="Polar residues" evidence="3">
    <location>
        <begin position="736"/>
        <end position="759"/>
    </location>
</feature>
<dbReference type="GO" id="GO:0045719">
    <property type="term" value="P:negative regulation of glycogen biosynthetic process"/>
    <property type="evidence" value="ECO:0007669"/>
    <property type="project" value="TreeGrafter"/>
</dbReference>
<feature type="compositionally biased region" description="Polar residues" evidence="3">
    <location>
        <begin position="647"/>
        <end position="667"/>
    </location>
</feature>
<keyword evidence="1" id="KW-0547">Nucleotide-binding</keyword>
<dbReference type="PROSITE" id="PS50011">
    <property type="entry name" value="PROTEIN_KINASE_DOM"/>
    <property type="match status" value="1"/>
</dbReference>
<evidence type="ECO:0000313" key="5">
    <source>
        <dbReference type="EMBL" id="WVN88761.1"/>
    </source>
</evidence>